<comment type="similarity">
    <text evidence="3">Belongs to the CENP-T/CNN1 family.</text>
</comment>
<dbReference type="OMA" id="GRMQRET"/>
<evidence type="ECO:0000256" key="2">
    <source>
        <dbReference type="ARBA" id="ARBA00004286"/>
    </source>
</evidence>
<evidence type="ECO:0000256" key="4">
    <source>
        <dbReference type="ARBA" id="ARBA00022454"/>
    </source>
</evidence>
<keyword evidence="9" id="KW-1185">Reference proteome</keyword>
<feature type="compositionally biased region" description="Low complexity" evidence="6">
    <location>
        <begin position="396"/>
        <end position="408"/>
    </location>
</feature>
<keyword evidence="4" id="KW-0158">Chromosome</keyword>
<dbReference type="OrthoDB" id="10071681at2759"/>
<dbReference type="GO" id="GO:0000776">
    <property type="term" value="C:kinetochore"/>
    <property type="evidence" value="ECO:0007669"/>
    <property type="project" value="InterPro"/>
</dbReference>
<dbReference type="SUPFAM" id="SSF47113">
    <property type="entry name" value="Histone-fold"/>
    <property type="match status" value="1"/>
</dbReference>
<dbReference type="GO" id="GO:0051382">
    <property type="term" value="P:kinetochore assembly"/>
    <property type="evidence" value="ECO:0007669"/>
    <property type="project" value="InterPro"/>
</dbReference>
<dbReference type="InterPro" id="IPR009072">
    <property type="entry name" value="Histone-fold"/>
</dbReference>
<evidence type="ECO:0000256" key="1">
    <source>
        <dbReference type="ARBA" id="ARBA00004123"/>
    </source>
</evidence>
<feature type="compositionally biased region" description="Acidic residues" evidence="6">
    <location>
        <begin position="409"/>
        <end position="443"/>
    </location>
</feature>
<dbReference type="PANTHER" id="PTHR46904">
    <property type="entry name" value="CENTROMERE PROTEIN T"/>
    <property type="match status" value="1"/>
</dbReference>
<dbReference type="InterPro" id="IPR028255">
    <property type="entry name" value="CENP-T"/>
</dbReference>
<accession>A0A162JPC4</accession>
<dbReference type="AlphaFoldDB" id="A0A162JPC4"/>
<reference evidence="8 9" key="1">
    <citation type="journal article" date="2016" name="Genome Biol. Evol.">
        <title>Divergent and convergent evolution of fungal pathogenicity.</title>
        <authorList>
            <person name="Shang Y."/>
            <person name="Xiao G."/>
            <person name="Zheng P."/>
            <person name="Cen K."/>
            <person name="Zhan S."/>
            <person name="Wang C."/>
        </authorList>
    </citation>
    <scope>NUCLEOTIDE SEQUENCE [LARGE SCALE GENOMIC DNA]</scope>
    <source>
        <strain evidence="8 9">RCEF 4871</strain>
    </source>
</reference>
<comment type="caution">
    <text evidence="8">The sequence shown here is derived from an EMBL/GenBank/DDBJ whole genome shotgun (WGS) entry which is preliminary data.</text>
</comment>
<dbReference type="GO" id="GO:0005634">
    <property type="term" value="C:nucleus"/>
    <property type="evidence" value="ECO:0007669"/>
    <property type="project" value="UniProtKB-SubCell"/>
</dbReference>
<feature type="domain" description="CENP-T/Histone H4 histone fold" evidence="7">
    <location>
        <begin position="468"/>
        <end position="575"/>
    </location>
</feature>
<dbReference type="Pfam" id="PF15511">
    <property type="entry name" value="CENP-T_C"/>
    <property type="match status" value="1"/>
</dbReference>
<evidence type="ECO:0000259" key="7">
    <source>
        <dbReference type="Pfam" id="PF15511"/>
    </source>
</evidence>
<feature type="region of interest" description="Disordered" evidence="6">
    <location>
        <begin position="58"/>
        <end position="167"/>
    </location>
</feature>
<dbReference type="PANTHER" id="PTHR46904:SF1">
    <property type="entry name" value="CENTROMERE PROTEIN T"/>
    <property type="match status" value="1"/>
</dbReference>
<feature type="region of interest" description="Disordered" evidence="6">
    <location>
        <begin position="180"/>
        <end position="264"/>
    </location>
</feature>
<evidence type="ECO:0000256" key="6">
    <source>
        <dbReference type="SAM" id="MobiDB-lite"/>
    </source>
</evidence>
<evidence type="ECO:0000313" key="8">
    <source>
        <dbReference type="EMBL" id="OAA45023.1"/>
    </source>
</evidence>
<gene>
    <name evidence="8" type="ORF">NOR_03777</name>
</gene>
<feature type="region of interest" description="Disordered" evidence="6">
    <location>
        <begin position="317"/>
        <end position="357"/>
    </location>
</feature>
<feature type="region of interest" description="Disordered" evidence="6">
    <location>
        <begin position="369"/>
        <end position="470"/>
    </location>
</feature>
<dbReference type="GO" id="GO:0000278">
    <property type="term" value="P:mitotic cell cycle"/>
    <property type="evidence" value="ECO:0007669"/>
    <property type="project" value="TreeGrafter"/>
</dbReference>
<dbReference type="STRING" id="1081105.A0A162JPC4"/>
<feature type="compositionally biased region" description="Basic and acidic residues" evidence="6">
    <location>
        <begin position="317"/>
        <end position="327"/>
    </location>
</feature>
<dbReference type="GO" id="GO:0003677">
    <property type="term" value="F:DNA binding"/>
    <property type="evidence" value="ECO:0007669"/>
    <property type="project" value="InterPro"/>
</dbReference>
<dbReference type="CDD" id="cd22920">
    <property type="entry name" value="HFD_CENP-T"/>
    <property type="match status" value="1"/>
</dbReference>
<feature type="compositionally biased region" description="Basic residues" evidence="6">
    <location>
        <begin position="456"/>
        <end position="467"/>
    </location>
</feature>
<keyword evidence="5" id="KW-0539">Nucleus</keyword>
<evidence type="ECO:0000256" key="3">
    <source>
        <dbReference type="ARBA" id="ARBA00010137"/>
    </source>
</evidence>
<dbReference type="Proteomes" id="UP000243498">
    <property type="component" value="Unassembled WGS sequence"/>
</dbReference>
<dbReference type="InterPro" id="IPR035425">
    <property type="entry name" value="CENP-T/H4_C"/>
</dbReference>
<dbReference type="GO" id="GO:0046982">
    <property type="term" value="F:protein heterodimerization activity"/>
    <property type="evidence" value="ECO:0007669"/>
    <property type="project" value="InterPro"/>
</dbReference>
<name>A0A162JPC4_METRR</name>
<sequence>MKLAATARDWNSADHVRLANNANPVARLATQPFVTPFLEGHGHLRTATAKARRIEKLMDSSPQHVDASRTETPRTPAAARTPNARRAVSADPPSSRRSAVHTPLNRNSTRELLNTVRHGVSASGGRRNNAPTPHAKAARQALDQRRNALLTPGKRKRQSLVDQRETPMGILGRLAGVLAPGSKPIVSSSPPRDKRSSFAPIQEEADDDADLPRPRLSLPIDQDDESDLIPPRSSGLESETTLPVIEKPRRAYSEQPSRLSGPDFGGEFDSDAFDPNEATTDMGRVSDFFPGSLLDNIRAQANADADPTITRIDDESRRNTLARRDSEFGLQIPPGAEETTFMMSEPPADGGGTSPLLGEQSIVAETANNLANQGGVGDLTSIRPYGPDDDNDDIADVYNDPDPVSVLEMEPEPVEEHDEDDEADYEPQMEEIEEQSVDEEEPIEPSSAAKPQRERSKPKKRQRRVSKHGIEYPALPPTFVKRVAQTALHSSGLSNPRVSADTLTALTQASEWFFEQLGDDLGAYANHAKRKVIEEGDMATLMRRQRQVTSDSTMFSLAQRHLPRELLQELRMPVQSVGARRKRLRDEETTEASSEMS</sequence>
<protein>
    <submittedName>
        <fullName evidence="8">Histone-fold protein</fullName>
    </submittedName>
</protein>
<dbReference type="GO" id="GO:0007059">
    <property type="term" value="P:chromosome segregation"/>
    <property type="evidence" value="ECO:0007669"/>
    <property type="project" value="TreeGrafter"/>
</dbReference>
<feature type="region of interest" description="Disordered" evidence="6">
    <location>
        <begin position="577"/>
        <end position="597"/>
    </location>
</feature>
<feature type="compositionally biased region" description="Low complexity" evidence="6">
    <location>
        <begin position="73"/>
        <end position="87"/>
    </location>
</feature>
<comment type="subcellular location">
    <subcellularLocation>
        <location evidence="2">Chromosome</location>
    </subcellularLocation>
    <subcellularLocation>
        <location evidence="1">Nucleus</location>
    </subcellularLocation>
</comment>
<dbReference type="Gene3D" id="1.10.20.10">
    <property type="entry name" value="Histone, subunit A"/>
    <property type="match status" value="1"/>
</dbReference>
<proteinExistence type="inferred from homology"/>
<dbReference type="EMBL" id="AZHC01000009">
    <property type="protein sequence ID" value="OAA45023.1"/>
    <property type="molecule type" value="Genomic_DNA"/>
</dbReference>
<evidence type="ECO:0000313" key="9">
    <source>
        <dbReference type="Proteomes" id="UP000243498"/>
    </source>
</evidence>
<organism evidence="8 9">
    <name type="scientific">Metarhizium rileyi (strain RCEF 4871)</name>
    <name type="common">Nomuraea rileyi</name>
    <dbReference type="NCBI Taxonomy" id="1649241"/>
    <lineage>
        <taxon>Eukaryota</taxon>
        <taxon>Fungi</taxon>
        <taxon>Dikarya</taxon>
        <taxon>Ascomycota</taxon>
        <taxon>Pezizomycotina</taxon>
        <taxon>Sordariomycetes</taxon>
        <taxon>Hypocreomycetidae</taxon>
        <taxon>Hypocreales</taxon>
        <taxon>Clavicipitaceae</taxon>
        <taxon>Metarhizium</taxon>
    </lineage>
</organism>
<evidence type="ECO:0000256" key="5">
    <source>
        <dbReference type="ARBA" id="ARBA00023242"/>
    </source>
</evidence>